<evidence type="ECO:0000256" key="2">
    <source>
        <dbReference type="ARBA" id="ARBA00005268"/>
    </source>
</evidence>
<comment type="subcellular location">
    <subcellularLocation>
        <location evidence="1">Membrane</location>
        <topology evidence="1">Multi-pass membrane protein</topology>
    </subcellularLocation>
</comment>
<dbReference type="Proteomes" id="UP001601442">
    <property type="component" value="Unassembled WGS sequence"/>
</dbReference>
<feature type="transmembrane region" description="Helical" evidence="6">
    <location>
        <begin position="122"/>
        <end position="142"/>
    </location>
</feature>
<comment type="caution">
    <text evidence="7">The sequence shown here is derived from an EMBL/GenBank/DDBJ whole genome shotgun (WGS) entry which is preliminary data.</text>
</comment>
<comment type="similarity">
    <text evidence="2">Belongs to the UPF0014 family.</text>
</comment>
<dbReference type="Pfam" id="PF03649">
    <property type="entry name" value="UPF0014"/>
    <property type="match status" value="1"/>
</dbReference>
<dbReference type="EMBL" id="JBIAMT010000005">
    <property type="protein sequence ID" value="MFF0499540.1"/>
    <property type="molecule type" value="Genomic_DNA"/>
</dbReference>
<organism evidence="7 8">
    <name type="scientific">Nocardia aobensis</name>
    <dbReference type="NCBI Taxonomy" id="257277"/>
    <lineage>
        <taxon>Bacteria</taxon>
        <taxon>Bacillati</taxon>
        <taxon>Actinomycetota</taxon>
        <taxon>Actinomycetes</taxon>
        <taxon>Mycobacteriales</taxon>
        <taxon>Nocardiaceae</taxon>
        <taxon>Nocardia</taxon>
    </lineage>
</organism>
<evidence type="ECO:0000313" key="8">
    <source>
        <dbReference type="Proteomes" id="UP001601442"/>
    </source>
</evidence>
<evidence type="ECO:0000256" key="3">
    <source>
        <dbReference type="ARBA" id="ARBA00022692"/>
    </source>
</evidence>
<proteinExistence type="inferred from homology"/>
<keyword evidence="5 6" id="KW-0472">Membrane</keyword>
<feature type="transmembrane region" description="Helical" evidence="6">
    <location>
        <begin position="64"/>
        <end position="81"/>
    </location>
</feature>
<sequence length="250" mass="25306">MGTVSVASPGVGLAVLCLVLVAASAAVYRFAYLGSMLIVPGAAVRAIVQLSVVALVLAAALRHLWSSFLVLGVMFAAAVFTSARRARAGRSGAWLAAALAAGWAAVLPVMLVSGVVPLSGPAVVPVGGIILGGAMTATSLAARRALDAVHDRRGEIEAAMSLGFDDRHARLEIIRSTAADALLPGVDQTRTVGLVTLPGAFVGVLIASGSASRAAAVQILVLLGLLLAQSCAVAVTVELVARGRIRQPRH</sequence>
<reference evidence="7 8" key="1">
    <citation type="submission" date="2024-10" db="EMBL/GenBank/DDBJ databases">
        <title>The Natural Products Discovery Center: Release of the First 8490 Sequenced Strains for Exploring Actinobacteria Biosynthetic Diversity.</title>
        <authorList>
            <person name="Kalkreuter E."/>
            <person name="Kautsar S.A."/>
            <person name="Yang D."/>
            <person name="Bader C.D."/>
            <person name="Teijaro C.N."/>
            <person name="Fluegel L."/>
            <person name="Davis C.M."/>
            <person name="Simpson J.R."/>
            <person name="Lauterbach L."/>
            <person name="Steele A.D."/>
            <person name="Gui C."/>
            <person name="Meng S."/>
            <person name="Li G."/>
            <person name="Viehrig K."/>
            <person name="Ye F."/>
            <person name="Su P."/>
            <person name="Kiefer A.F."/>
            <person name="Nichols A."/>
            <person name="Cepeda A.J."/>
            <person name="Yan W."/>
            <person name="Fan B."/>
            <person name="Jiang Y."/>
            <person name="Adhikari A."/>
            <person name="Zheng C.-J."/>
            <person name="Schuster L."/>
            <person name="Cowan T.M."/>
            <person name="Smanski M.J."/>
            <person name="Chevrette M.G."/>
            <person name="De Carvalho L.P.S."/>
            <person name="Shen B."/>
        </authorList>
    </citation>
    <scope>NUCLEOTIDE SEQUENCE [LARGE SCALE GENOMIC DNA]</scope>
    <source>
        <strain evidence="7 8">NPDC004119</strain>
    </source>
</reference>
<dbReference type="RefSeq" id="WP_387398127.1">
    <property type="nucleotide sequence ID" value="NZ_JBIAMT010000005.1"/>
</dbReference>
<evidence type="ECO:0000256" key="4">
    <source>
        <dbReference type="ARBA" id="ARBA00022989"/>
    </source>
</evidence>
<feature type="transmembrane region" description="Helical" evidence="6">
    <location>
        <begin position="192"/>
        <end position="211"/>
    </location>
</feature>
<accession>A0ABW6P8P5</accession>
<feature type="transmembrane region" description="Helical" evidence="6">
    <location>
        <begin position="6"/>
        <end position="30"/>
    </location>
</feature>
<evidence type="ECO:0000313" key="7">
    <source>
        <dbReference type="EMBL" id="MFF0499540.1"/>
    </source>
</evidence>
<evidence type="ECO:0000256" key="1">
    <source>
        <dbReference type="ARBA" id="ARBA00004141"/>
    </source>
</evidence>
<gene>
    <name evidence="7" type="ORF">ACFYU5_24295</name>
</gene>
<protein>
    <submittedName>
        <fullName evidence="7">ABC transporter permease</fullName>
    </submittedName>
</protein>
<keyword evidence="3 6" id="KW-0812">Transmembrane</keyword>
<dbReference type="PANTHER" id="PTHR30028:SF0">
    <property type="entry name" value="PROTEIN ALUMINUM SENSITIVE 3"/>
    <property type="match status" value="1"/>
</dbReference>
<name>A0ABW6P8P5_9NOCA</name>
<dbReference type="PANTHER" id="PTHR30028">
    <property type="entry name" value="UPF0014 INNER MEMBRANE PROTEIN YBBM-RELATED"/>
    <property type="match status" value="1"/>
</dbReference>
<evidence type="ECO:0000256" key="6">
    <source>
        <dbReference type="SAM" id="Phobius"/>
    </source>
</evidence>
<keyword evidence="8" id="KW-1185">Reference proteome</keyword>
<feature type="transmembrane region" description="Helical" evidence="6">
    <location>
        <begin position="37"/>
        <end position="58"/>
    </location>
</feature>
<feature type="transmembrane region" description="Helical" evidence="6">
    <location>
        <begin position="217"/>
        <end position="241"/>
    </location>
</feature>
<evidence type="ECO:0000256" key="5">
    <source>
        <dbReference type="ARBA" id="ARBA00023136"/>
    </source>
</evidence>
<feature type="transmembrane region" description="Helical" evidence="6">
    <location>
        <begin position="93"/>
        <end position="116"/>
    </location>
</feature>
<dbReference type="InterPro" id="IPR005226">
    <property type="entry name" value="UPF0014_fam"/>
</dbReference>
<keyword evidence="4 6" id="KW-1133">Transmembrane helix</keyword>